<organism evidence="1 2">
    <name type="scientific">Racocetra fulgida</name>
    <dbReference type="NCBI Taxonomy" id="60492"/>
    <lineage>
        <taxon>Eukaryota</taxon>
        <taxon>Fungi</taxon>
        <taxon>Fungi incertae sedis</taxon>
        <taxon>Mucoromycota</taxon>
        <taxon>Glomeromycotina</taxon>
        <taxon>Glomeromycetes</taxon>
        <taxon>Diversisporales</taxon>
        <taxon>Gigasporaceae</taxon>
        <taxon>Racocetra</taxon>
    </lineage>
</organism>
<comment type="caution">
    <text evidence="1">The sequence shown here is derived from an EMBL/GenBank/DDBJ whole genome shotgun (WGS) entry which is preliminary data.</text>
</comment>
<proteinExistence type="predicted"/>
<evidence type="ECO:0000313" key="2">
    <source>
        <dbReference type="Proteomes" id="UP000789396"/>
    </source>
</evidence>
<sequence>FEGLDNLTLEVVNNGLIEFEYDFYQICFDKLLEGVNYLLVAKNTIFIKPPVQTAVKAISYKQLIKGTLLGLAQQEPDNDQIIESDQNIKSYQNTESNQNTKNNQDIQITQLDV</sequence>
<gene>
    <name evidence="1" type="ORF">RFULGI_LOCUS4827</name>
</gene>
<evidence type="ECO:0000313" key="1">
    <source>
        <dbReference type="EMBL" id="CAG8555389.1"/>
    </source>
</evidence>
<dbReference type="EMBL" id="CAJVPZ010005039">
    <property type="protein sequence ID" value="CAG8555389.1"/>
    <property type="molecule type" value="Genomic_DNA"/>
</dbReference>
<feature type="non-terminal residue" evidence="1">
    <location>
        <position position="113"/>
    </location>
</feature>
<protein>
    <submittedName>
        <fullName evidence="1">3194_t:CDS:1</fullName>
    </submittedName>
</protein>
<dbReference type="AlphaFoldDB" id="A0A9N9B512"/>
<dbReference type="Proteomes" id="UP000789396">
    <property type="component" value="Unassembled WGS sequence"/>
</dbReference>
<reference evidence="1" key="1">
    <citation type="submission" date="2021-06" db="EMBL/GenBank/DDBJ databases">
        <authorList>
            <person name="Kallberg Y."/>
            <person name="Tangrot J."/>
            <person name="Rosling A."/>
        </authorList>
    </citation>
    <scope>NUCLEOTIDE SEQUENCE</scope>
    <source>
        <strain evidence="1">IN212</strain>
    </source>
</reference>
<keyword evidence="2" id="KW-1185">Reference proteome</keyword>
<accession>A0A9N9B512</accession>
<name>A0A9N9B512_9GLOM</name>